<feature type="signal peptide" evidence="1">
    <location>
        <begin position="1"/>
        <end position="19"/>
    </location>
</feature>
<proteinExistence type="predicted"/>
<reference evidence="2 3" key="1">
    <citation type="submission" date="2016-04" db="EMBL/GenBank/DDBJ databases">
        <title>ATOL: Assembling a taxonomically balanced genome-scale reconstruction of the evolutionary history of the Enterobacteriaceae.</title>
        <authorList>
            <person name="Plunkett G.III."/>
            <person name="Neeno-Eckwall E.C."/>
            <person name="Glasner J.D."/>
            <person name="Perna N.T."/>
        </authorList>
    </citation>
    <scope>NUCLEOTIDE SEQUENCE [LARGE SCALE GENOMIC DNA]</scope>
    <source>
        <strain evidence="2 3">ATCC 51602</strain>
    </source>
</reference>
<dbReference type="EMBL" id="LXEQ01000054">
    <property type="protein sequence ID" value="OAT25419.1"/>
    <property type="molecule type" value="Genomic_DNA"/>
</dbReference>
<evidence type="ECO:0000313" key="2">
    <source>
        <dbReference type="EMBL" id="OAT25419.1"/>
    </source>
</evidence>
<evidence type="ECO:0000313" key="3">
    <source>
        <dbReference type="Proteomes" id="UP000078407"/>
    </source>
</evidence>
<keyword evidence="3" id="KW-1185">Reference proteome</keyword>
<comment type="caution">
    <text evidence="2">The sequence shown here is derived from an EMBL/GenBank/DDBJ whole genome shotgun (WGS) entry which is preliminary data.</text>
</comment>
<sequence>MKKIILATLVAAATCSSYAAETTQLKVQGKLVAAACTPSLSDGAAVDYGDISVSSLNATEITQMGNKHITLTIECDSATKVGFTNVDTRADTDPNISVKFDNGVVLGNPDNIFGLGQTAEGVGIGSYGIRVDAGNVTIDGVVTPIIYQQKEHAPDAGWTASSGTLQDRDFRTITAGDPSTPKAFITGIFPMTVAAAIQPTQTLNMTDETALDGELTFSLVYL</sequence>
<accession>A0ABX2W459</accession>
<dbReference type="Proteomes" id="UP000078407">
    <property type="component" value="Unassembled WGS sequence"/>
</dbReference>
<protein>
    <submittedName>
        <fullName evidence="2">Beta-fimbriae putative major subunit</fullName>
    </submittedName>
</protein>
<keyword evidence="1" id="KW-0732">Signal</keyword>
<gene>
    <name evidence="2" type="ORF">M976_03763</name>
</gene>
<dbReference type="SUPFAM" id="SSF49401">
    <property type="entry name" value="Bacterial adhesins"/>
    <property type="match status" value="1"/>
</dbReference>
<dbReference type="Pfam" id="PF06551">
    <property type="entry name" value="DUF1120"/>
    <property type="match status" value="1"/>
</dbReference>
<feature type="chain" id="PRO_5046836663" evidence="1">
    <location>
        <begin position="20"/>
        <end position="222"/>
    </location>
</feature>
<name>A0ABX2W459_9ENTR</name>
<dbReference type="InterPro" id="IPR010546">
    <property type="entry name" value="DUF1120"/>
</dbReference>
<organism evidence="2 3">
    <name type="scientific">Buttiauxella ferragutiae ATCC 51602</name>
    <dbReference type="NCBI Taxonomy" id="1354252"/>
    <lineage>
        <taxon>Bacteria</taxon>
        <taxon>Pseudomonadati</taxon>
        <taxon>Pseudomonadota</taxon>
        <taxon>Gammaproteobacteria</taxon>
        <taxon>Enterobacterales</taxon>
        <taxon>Enterobacteriaceae</taxon>
        <taxon>Buttiauxella</taxon>
    </lineage>
</organism>
<dbReference type="RefSeq" id="WP_064547699.1">
    <property type="nucleotide sequence ID" value="NZ_LXEQ01000054.1"/>
</dbReference>
<evidence type="ECO:0000256" key="1">
    <source>
        <dbReference type="SAM" id="SignalP"/>
    </source>
</evidence>
<dbReference type="InterPro" id="IPR008966">
    <property type="entry name" value="Adhesion_dom_sf"/>
</dbReference>